<name>A0A175YHS9_DAUCS</name>
<sequence>MDIHQNPSTRVLELDSFLNRVAQNQFLIIANTSACPSDSLNVCKFLRHAELPSEGLKMGIVQPNNLFLSPDLGVTSSSLVTAKHTKSFTIDTLLKEMISNRFLLGFQVAVISSYHETSFSINMLISVLKLACTDKIGS</sequence>
<evidence type="ECO:0000313" key="1">
    <source>
        <dbReference type="EMBL" id="KZM83236.1"/>
    </source>
</evidence>
<protein>
    <submittedName>
        <fullName evidence="1">Uncharacterized protein</fullName>
    </submittedName>
</protein>
<reference evidence="1" key="1">
    <citation type="journal article" date="2016" name="Nat. Genet.">
        <title>A high-quality carrot genome assembly provides new insights into carotenoid accumulation and asterid genome evolution.</title>
        <authorList>
            <person name="Iorizzo M."/>
            <person name="Ellison S."/>
            <person name="Senalik D."/>
            <person name="Zeng P."/>
            <person name="Satapoomin P."/>
            <person name="Huang J."/>
            <person name="Bowman M."/>
            <person name="Iovene M."/>
            <person name="Sanseverino W."/>
            <person name="Cavagnaro P."/>
            <person name="Yildiz M."/>
            <person name="Macko-Podgorni A."/>
            <person name="Moranska E."/>
            <person name="Grzebelus E."/>
            <person name="Grzebelus D."/>
            <person name="Ashrafi H."/>
            <person name="Zheng Z."/>
            <person name="Cheng S."/>
            <person name="Spooner D."/>
            <person name="Van Deynze A."/>
            <person name="Simon P."/>
        </authorList>
    </citation>
    <scope>NUCLEOTIDE SEQUENCE [LARGE SCALE GENOMIC DNA]</scope>
    <source>
        <tissue evidence="1">Leaf</tissue>
    </source>
</reference>
<proteinExistence type="predicted"/>
<organism evidence="1">
    <name type="scientific">Daucus carota subsp. sativus</name>
    <name type="common">Carrot</name>
    <dbReference type="NCBI Taxonomy" id="79200"/>
    <lineage>
        <taxon>Eukaryota</taxon>
        <taxon>Viridiplantae</taxon>
        <taxon>Streptophyta</taxon>
        <taxon>Embryophyta</taxon>
        <taxon>Tracheophyta</taxon>
        <taxon>Spermatophyta</taxon>
        <taxon>Magnoliopsida</taxon>
        <taxon>eudicotyledons</taxon>
        <taxon>Gunneridae</taxon>
        <taxon>Pentapetalae</taxon>
        <taxon>asterids</taxon>
        <taxon>campanulids</taxon>
        <taxon>Apiales</taxon>
        <taxon>Apiaceae</taxon>
        <taxon>Apioideae</taxon>
        <taxon>Scandiceae</taxon>
        <taxon>Daucinae</taxon>
        <taxon>Daucus</taxon>
        <taxon>Daucus sect. Daucus</taxon>
    </lineage>
</organism>
<accession>A0A175YHS9</accession>
<dbReference type="EMBL" id="LNRQ01000009">
    <property type="protein sequence ID" value="KZM83236.1"/>
    <property type="molecule type" value="Genomic_DNA"/>
</dbReference>
<gene>
    <name evidence="1" type="ORF">DCAR_030805</name>
</gene>
<dbReference type="AlphaFoldDB" id="A0A175YHS9"/>
<dbReference type="Gramene" id="KZM83236">
    <property type="protein sequence ID" value="KZM83236"/>
    <property type="gene ID" value="DCAR_030805"/>
</dbReference>
<comment type="caution">
    <text evidence="1">The sequence shown here is derived from an EMBL/GenBank/DDBJ whole genome shotgun (WGS) entry which is preliminary data.</text>
</comment>